<dbReference type="RefSeq" id="WP_183386861.1">
    <property type="nucleotide sequence ID" value="NZ_JACHXM010000004.1"/>
</dbReference>
<evidence type="ECO:0000313" key="2">
    <source>
        <dbReference type="Proteomes" id="UP000525987"/>
    </source>
</evidence>
<dbReference type="Proteomes" id="UP000525987">
    <property type="component" value="Unassembled WGS sequence"/>
</dbReference>
<dbReference type="Pfam" id="PF12261">
    <property type="entry name" value="T_hemolysin"/>
    <property type="match status" value="1"/>
</dbReference>
<dbReference type="AlphaFoldDB" id="A0A7W5BWM4"/>
<gene>
    <name evidence="1" type="ORF">FHR96_001336</name>
</gene>
<comment type="caution">
    <text evidence="1">The sequence shown here is derived from an EMBL/GenBank/DDBJ whole genome shotgun (WGS) entry which is preliminary data.</text>
</comment>
<evidence type="ECO:0000313" key="1">
    <source>
        <dbReference type="EMBL" id="MBB3140474.1"/>
    </source>
</evidence>
<keyword evidence="2" id="KW-1185">Reference proteome</keyword>
<dbReference type="InterPro" id="IPR022050">
    <property type="entry name" value="T_hemolysin"/>
</dbReference>
<proteinExistence type="predicted"/>
<evidence type="ECO:0008006" key="3">
    <source>
        <dbReference type="Google" id="ProtNLM"/>
    </source>
</evidence>
<accession>A0A7W5BWM4</accession>
<protein>
    <recommendedName>
        <fullName evidence="3">Thermostable hemolysin</fullName>
    </recommendedName>
</protein>
<sequence length="211" mass="23761">MPLPASRVTPEPPIQWREANHWSERRRLEQLVAHCFADEHDAHISQFLPRLFGLWQSEQPLAAVGVRHAHRERLFQEGYLDAPAEACLSQALGAPVAREHIAEIGNLVSIRRGLQARLFPCLIDQLAGEGLHWVLFTAIPAVINGIRRLGIDLLPLRLADPAWLGTEREAWGRYYDQHPWVMAGDLQLARERLRTAGLLSAPSEGDHVRPA</sequence>
<reference evidence="1 2" key="1">
    <citation type="submission" date="2020-08" db="EMBL/GenBank/DDBJ databases">
        <title>Genomic Encyclopedia of Type Strains, Phase III (KMG-III): the genomes of soil and plant-associated and newly described type strains.</title>
        <authorList>
            <person name="Whitman W."/>
        </authorList>
    </citation>
    <scope>NUCLEOTIDE SEQUENCE [LARGE SCALE GENOMIC DNA]</scope>
    <source>
        <strain evidence="1 2">CECT 5995</strain>
    </source>
</reference>
<organism evidence="1 2">
    <name type="scientific">Halomonas organivorans</name>
    <dbReference type="NCBI Taxonomy" id="257772"/>
    <lineage>
        <taxon>Bacteria</taxon>
        <taxon>Pseudomonadati</taxon>
        <taxon>Pseudomonadota</taxon>
        <taxon>Gammaproteobacteria</taxon>
        <taxon>Oceanospirillales</taxon>
        <taxon>Halomonadaceae</taxon>
        <taxon>Halomonas</taxon>
    </lineage>
</organism>
<dbReference type="EMBL" id="JACHXM010000004">
    <property type="protein sequence ID" value="MBB3140474.1"/>
    <property type="molecule type" value="Genomic_DNA"/>
</dbReference>
<name>A0A7W5BWM4_9GAMM</name>